<dbReference type="PROSITE" id="PS50263">
    <property type="entry name" value="CN_HYDROLASE"/>
    <property type="match status" value="1"/>
</dbReference>
<dbReference type="EMBL" id="JAKMUS010000017">
    <property type="protein sequence ID" value="MCZ9294686.1"/>
    <property type="molecule type" value="Genomic_DNA"/>
</dbReference>
<name>A0A9X3LUX7_9CORY</name>
<evidence type="ECO:0000313" key="4">
    <source>
        <dbReference type="Proteomes" id="UP001146468"/>
    </source>
</evidence>
<evidence type="ECO:0000256" key="1">
    <source>
        <dbReference type="ARBA" id="ARBA00010613"/>
    </source>
</evidence>
<dbReference type="Pfam" id="PF00795">
    <property type="entry name" value="CN_hydrolase"/>
    <property type="match status" value="1"/>
</dbReference>
<keyword evidence="4" id="KW-1185">Reference proteome</keyword>
<gene>
    <name evidence="3" type="ORF">L8U60_09340</name>
</gene>
<dbReference type="Gene3D" id="3.60.110.10">
    <property type="entry name" value="Carbon-nitrogen hydrolase"/>
    <property type="match status" value="1"/>
</dbReference>
<reference evidence="3" key="1">
    <citation type="submission" date="2022-02" db="EMBL/GenBank/DDBJ databases">
        <title>Corynebacterium sp. from urogenital microbiome.</title>
        <authorList>
            <person name="Cappelli E.A."/>
            <person name="Ribeiro T.G."/>
            <person name="Peixe L."/>
        </authorList>
    </citation>
    <scope>NUCLEOTIDE SEQUENCE</scope>
    <source>
        <strain evidence="3">C8Ua_172</strain>
    </source>
</reference>
<evidence type="ECO:0000259" key="2">
    <source>
        <dbReference type="PROSITE" id="PS50263"/>
    </source>
</evidence>
<proteinExistence type="inferred from homology"/>
<dbReference type="AlphaFoldDB" id="A0A9X3LUX7"/>
<dbReference type="CDD" id="cd07581">
    <property type="entry name" value="nitrilase_3"/>
    <property type="match status" value="1"/>
</dbReference>
<dbReference type="RefSeq" id="WP_269966104.1">
    <property type="nucleotide sequence ID" value="NZ_JAKMUS010000017.1"/>
</dbReference>
<organism evidence="3 4">
    <name type="scientific">Corynebacterium meitnerae</name>
    <dbReference type="NCBI Taxonomy" id="2913498"/>
    <lineage>
        <taxon>Bacteria</taxon>
        <taxon>Bacillati</taxon>
        <taxon>Actinomycetota</taxon>
        <taxon>Actinomycetes</taxon>
        <taxon>Mycobacteriales</taxon>
        <taxon>Corynebacteriaceae</taxon>
        <taxon>Corynebacterium</taxon>
    </lineage>
</organism>
<feature type="domain" description="CN hydrolase" evidence="2">
    <location>
        <begin position="1"/>
        <end position="250"/>
    </location>
</feature>
<sequence>MRIGIVQVTTTKDTHENLLLVTESIREAATKGATLIVCPEATSQAFDSGRLDTQAEELDGPFSTGLRELAAELGVIIVAGMFRPADTQGKVNRVYNTALITGNGHHEGYDKIHTFDTATYSESATVKPGTRLHTFTHEGITIGVATCFDIRFPEQFKQLARDGAQVIVVPTSWADGAGKLDQWNILTRARALDAGVFIIAADQARPGGRANAGQASGPTGIGHSIAVAPDGSVIAQAGYEPDVLIVDIDPDQAPKQQNAVPVL</sequence>
<dbReference type="SUPFAM" id="SSF56317">
    <property type="entry name" value="Carbon-nitrogen hydrolase"/>
    <property type="match status" value="1"/>
</dbReference>
<comment type="similarity">
    <text evidence="1">Belongs to the carbon-nitrogen hydrolase superfamily. NIT1/NIT2 family.</text>
</comment>
<protein>
    <submittedName>
        <fullName evidence="3">Carbon-nitrogen hydrolase family protein</fullName>
    </submittedName>
</protein>
<accession>A0A9X3LUX7</accession>
<evidence type="ECO:0000313" key="3">
    <source>
        <dbReference type="EMBL" id="MCZ9294686.1"/>
    </source>
</evidence>
<dbReference type="Proteomes" id="UP001146468">
    <property type="component" value="Unassembled WGS sequence"/>
</dbReference>
<keyword evidence="3" id="KW-0378">Hydrolase</keyword>
<comment type="caution">
    <text evidence="3">The sequence shown here is derived from an EMBL/GenBank/DDBJ whole genome shotgun (WGS) entry which is preliminary data.</text>
</comment>
<dbReference type="InterPro" id="IPR036526">
    <property type="entry name" value="C-N_Hydrolase_sf"/>
</dbReference>
<dbReference type="GO" id="GO:0016787">
    <property type="term" value="F:hydrolase activity"/>
    <property type="evidence" value="ECO:0007669"/>
    <property type="project" value="UniProtKB-KW"/>
</dbReference>
<dbReference type="PANTHER" id="PTHR23088:SF27">
    <property type="entry name" value="DEAMINATED GLUTATHIONE AMIDASE"/>
    <property type="match status" value="1"/>
</dbReference>
<dbReference type="PANTHER" id="PTHR23088">
    <property type="entry name" value="NITRILASE-RELATED"/>
    <property type="match status" value="1"/>
</dbReference>
<dbReference type="InterPro" id="IPR003010">
    <property type="entry name" value="C-N_Hydrolase"/>
</dbReference>